<proteinExistence type="predicted"/>
<accession>A0A4Y7TX19</accession>
<comment type="caution">
    <text evidence="1">The sequence shown here is derived from an EMBL/GenBank/DDBJ whole genome shotgun (WGS) entry which is preliminary data.</text>
</comment>
<name>A0A4Y7TX19_COPMI</name>
<evidence type="ECO:0000313" key="1">
    <source>
        <dbReference type="EMBL" id="TEB38504.1"/>
    </source>
</evidence>
<dbReference type="AlphaFoldDB" id="A0A4Y7TX19"/>
<dbReference type="OrthoDB" id="3171058at2759"/>
<evidence type="ECO:0008006" key="3">
    <source>
        <dbReference type="Google" id="ProtNLM"/>
    </source>
</evidence>
<evidence type="ECO:0000313" key="2">
    <source>
        <dbReference type="Proteomes" id="UP000298030"/>
    </source>
</evidence>
<reference evidence="1 2" key="1">
    <citation type="journal article" date="2019" name="Nat. Ecol. Evol.">
        <title>Megaphylogeny resolves global patterns of mushroom evolution.</title>
        <authorList>
            <person name="Varga T."/>
            <person name="Krizsan K."/>
            <person name="Foldi C."/>
            <person name="Dima B."/>
            <person name="Sanchez-Garcia M."/>
            <person name="Sanchez-Ramirez S."/>
            <person name="Szollosi G.J."/>
            <person name="Szarkandi J.G."/>
            <person name="Papp V."/>
            <person name="Albert L."/>
            <person name="Andreopoulos W."/>
            <person name="Angelini C."/>
            <person name="Antonin V."/>
            <person name="Barry K.W."/>
            <person name="Bougher N.L."/>
            <person name="Buchanan P."/>
            <person name="Buyck B."/>
            <person name="Bense V."/>
            <person name="Catcheside P."/>
            <person name="Chovatia M."/>
            <person name="Cooper J."/>
            <person name="Damon W."/>
            <person name="Desjardin D."/>
            <person name="Finy P."/>
            <person name="Geml J."/>
            <person name="Haridas S."/>
            <person name="Hughes K."/>
            <person name="Justo A."/>
            <person name="Karasinski D."/>
            <person name="Kautmanova I."/>
            <person name="Kiss B."/>
            <person name="Kocsube S."/>
            <person name="Kotiranta H."/>
            <person name="LaButti K.M."/>
            <person name="Lechner B.E."/>
            <person name="Liimatainen K."/>
            <person name="Lipzen A."/>
            <person name="Lukacs Z."/>
            <person name="Mihaltcheva S."/>
            <person name="Morgado L.N."/>
            <person name="Niskanen T."/>
            <person name="Noordeloos M.E."/>
            <person name="Ohm R.A."/>
            <person name="Ortiz-Santana B."/>
            <person name="Ovrebo C."/>
            <person name="Racz N."/>
            <person name="Riley R."/>
            <person name="Savchenko A."/>
            <person name="Shiryaev A."/>
            <person name="Soop K."/>
            <person name="Spirin V."/>
            <person name="Szebenyi C."/>
            <person name="Tomsovsky M."/>
            <person name="Tulloss R.E."/>
            <person name="Uehling J."/>
            <person name="Grigoriev I.V."/>
            <person name="Vagvolgyi C."/>
            <person name="Papp T."/>
            <person name="Martin F.M."/>
            <person name="Miettinen O."/>
            <person name="Hibbett D.S."/>
            <person name="Nagy L.G."/>
        </authorList>
    </citation>
    <scope>NUCLEOTIDE SEQUENCE [LARGE SCALE GENOMIC DNA]</scope>
    <source>
        <strain evidence="1 2">FP101781</strain>
    </source>
</reference>
<dbReference type="Proteomes" id="UP000298030">
    <property type="component" value="Unassembled WGS sequence"/>
</dbReference>
<protein>
    <recommendedName>
        <fullName evidence="3">F-box domain-containing protein</fullName>
    </recommendedName>
</protein>
<dbReference type="EMBL" id="QPFP01000003">
    <property type="protein sequence ID" value="TEB38504.1"/>
    <property type="molecule type" value="Genomic_DNA"/>
</dbReference>
<keyword evidence="2" id="KW-1185">Reference proteome</keyword>
<organism evidence="1 2">
    <name type="scientific">Coprinellus micaceus</name>
    <name type="common">Glistening ink-cap mushroom</name>
    <name type="synonym">Coprinus micaceus</name>
    <dbReference type="NCBI Taxonomy" id="71717"/>
    <lineage>
        <taxon>Eukaryota</taxon>
        <taxon>Fungi</taxon>
        <taxon>Dikarya</taxon>
        <taxon>Basidiomycota</taxon>
        <taxon>Agaricomycotina</taxon>
        <taxon>Agaricomycetes</taxon>
        <taxon>Agaricomycetidae</taxon>
        <taxon>Agaricales</taxon>
        <taxon>Agaricineae</taxon>
        <taxon>Psathyrellaceae</taxon>
        <taxon>Coprinellus</taxon>
    </lineage>
</organism>
<gene>
    <name evidence="1" type="ORF">FA13DRAFT_1786268</name>
</gene>
<sequence length="541" mass="60313">MPLRPRTAIVLGPSTVTSTRAFEYIPPTSSLRKPFKVKTLWPAALGQEWAERRSRLLRGHKARTAHPLFNQEWYSYRLFSKVGLPVQPLPHAPLLELPSEIWLEIFQFATHVPRSTSLRPSDPFKARRVPSWNIVLAQNTPGGVLYTKVALSCVSKSWRTLAVPLQYQHVVIKSPMRARLILRSLTESQNGDCTGHGKWTWHIEVLTHTRGSGSLPYLQSVFGIFRCCPNVRVLSGTWNHPLPPPFLDAITKLYGSGMEELYWNEIAVQVVKRAVNTLTTVATLHFLGAFSSLQTLDLRHFKAKGCSTTASMDAPTTIPLLPLVQHLIISTNPWSVTAASGIVLPRLLSLTVKITRGFIQPAEDGSSETHLLDRLIKAHGLSLESGRPFLDEDACPNLSSICYPVCPEFLPLLGKEHSMLRRIGLRDVKADLLAITRDKPDHVANDHLQALYRNVARYPGVQLVQTIGFCVGKSTTKDVFIWWTERFARKGVLLLDGEGVFWEFEEPAGMPKPALGQGPATLRNGFLSKGDAGVVCWKIID</sequence>